<evidence type="ECO:0000313" key="3">
    <source>
        <dbReference type="Proteomes" id="UP000501690"/>
    </source>
</evidence>
<organism evidence="2 3">
    <name type="scientific">Vigna unguiculata</name>
    <name type="common">Cowpea</name>
    <dbReference type="NCBI Taxonomy" id="3917"/>
    <lineage>
        <taxon>Eukaryota</taxon>
        <taxon>Viridiplantae</taxon>
        <taxon>Streptophyta</taxon>
        <taxon>Embryophyta</taxon>
        <taxon>Tracheophyta</taxon>
        <taxon>Spermatophyta</taxon>
        <taxon>Magnoliopsida</taxon>
        <taxon>eudicotyledons</taxon>
        <taxon>Gunneridae</taxon>
        <taxon>Pentapetalae</taxon>
        <taxon>rosids</taxon>
        <taxon>fabids</taxon>
        <taxon>Fabales</taxon>
        <taxon>Fabaceae</taxon>
        <taxon>Papilionoideae</taxon>
        <taxon>50 kb inversion clade</taxon>
        <taxon>NPAAA clade</taxon>
        <taxon>indigoferoid/millettioid clade</taxon>
        <taxon>Phaseoleae</taxon>
        <taxon>Vigna</taxon>
    </lineage>
</organism>
<feature type="compositionally biased region" description="Polar residues" evidence="1">
    <location>
        <begin position="84"/>
        <end position="110"/>
    </location>
</feature>
<accession>A0A4D6M769</accession>
<proteinExistence type="predicted"/>
<evidence type="ECO:0000313" key="2">
    <source>
        <dbReference type="EMBL" id="QCD96673.1"/>
    </source>
</evidence>
<dbReference type="Proteomes" id="UP000501690">
    <property type="component" value="Linkage Group LG6"/>
</dbReference>
<gene>
    <name evidence="2" type="ORF">DEO72_LG6g1380</name>
</gene>
<sequence length="110" mass="11861">MDYAKFRLGRALLDDLYGSGRPDNHKRLGGPKDMNKLGRSDKSNESIRPNHPENSSEPESIGPNDPENSNESDDPNGAGGPNDLMNQVSLKTRTGQTGPKTRTGQAGSKI</sequence>
<evidence type="ECO:0000256" key="1">
    <source>
        <dbReference type="SAM" id="MobiDB-lite"/>
    </source>
</evidence>
<reference evidence="2 3" key="1">
    <citation type="submission" date="2019-04" db="EMBL/GenBank/DDBJ databases">
        <title>An improved genome assembly and genetic linkage map for asparagus bean, Vigna unguiculata ssp. sesquipedialis.</title>
        <authorList>
            <person name="Xia Q."/>
            <person name="Zhang R."/>
            <person name="Dong Y."/>
        </authorList>
    </citation>
    <scope>NUCLEOTIDE SEQUENCE [LARGE SCALE GENOMIC DNA]</scope>
    <source>
        <tissue evidence="2">Leaf</tissue>
    </source>
</reference>
<dbReference type="EMBL" id="CP039350">
    <property type="protein sequence ID" value="QCD96673.1"/>
    <property type="molecule type" value="Genomic_DNA"/>
</dbReference>
<name>A0A4D6M769_VIGUN</name>
<dbReference type="AlphaFoldDB" id="A0A4D6M769"/>
<feature type="region of interest" description="Disordered" evidence="1">
    <location>
        <begin position="13"/>
        <end position="110"/>
    </location>
</feature>
<feature type="compositionally biased region" description="Basic and acidic residues" evidence="1">
    <location>
        <begin position="33"/>
        <end position="51"/>
    </location>
</feature>
<keyword evidence="3" id="KW-1185">Reference proteome</keyword>
<protein>
    <submittedName>
        <fullName evidence="2">Uncharacterized protein</fullName>
    </submittedName>
</protein>